<feature type="signal peptide" evidence="3">
    <location>
        <begin position="1"/>
        <end position="27"/>
    </location>
</feature>
<dbReference type="InterPro" id="IPR052721">
    <property type="entry name" value="ET_Amicyanin"/>
</dbReference>
<dbReference type="Pfam" id="PF00127">
    <property type="entry name" value="Copper-bind"/>
    <property type="match status" value="1"/>
</dbReference>
<dbReference type="Gene3D" id="2.60.40.420">
    <property type="entry name" value="Cupredoxins - blue copper proteins"/>
    <property type="match status" value="1"/>
</dbReference>
<proteinExistence type="predicted"/>
<dbReference type="GO" id="GO:0009055">
    <property type="term" value="F:electron transfer activity"/>
    <property type="evidence" value="ECO:0007669"/>
    <property type="project" value="InterPro"/>
</dbReference>
<organism evidence="5 6">
    <name type="scientific">Nitrospirillum amazonense</name>
    <dbReference type="NCBI Taxonomy" id="28077"/>
    <lineage>
        <taxon>Bacteria</taxon>
        <taxon>Pseudomonadati</taxon>
        <taxon>Pseudomonadota</taxon>
        <taxon>Alphaproteobacteria</taxon>
        <taxon>Rhodospirillales</taxon>
        <taxon>Azospirillaceae</taxon>
        <taxon>Nitrospirillum</taxon>
    </lineage>
</organism>
<sequence length="122" mass="13429">MPSHKAFFALVMAVGMTTVFVAGHGQAATIVVIEKDRALAPTHLQIVQGDTVVFRNEDGMPHRLTLRAAGRTWSLDTQRQGQERTQDFAEAGHIDVTCDFHPQMTMTIDVVKDIPGQAPGRY</sequence>
<dbReference type="GO" id="GO:0005507">
    <property type="term" value="F:copper ion binding"/>
    <property type="evidence" value="ECO:0007669"/>
    <property type="project" value="InterPro"/>
</dbReference>
<evidence type="ECO:0000259" key="4">
    <source>
        <dbReference type="Pfam" id="PF00127"/>
    </source>
</evidence>
<keyword evidence="3" id="KW-0732">Signal</keyword>
<keyword evidence="6" id="KW-1185">Reference proteome</keyword>
<gene>
    <name evidence="5" type="ORF">FBZ88_12469</name>
</gene>
<evidence type="ECO:0000256" key="3">
    <source>
        <dbReference type="SAM" id="SignalP"/>
    </source>
</evidence>
<evidence type="ECO:0000256" key="2">
    <source>
        <dbReference type="ARBA" id="ARBA00023008"/>
    </source>
</evidence>
<feature type="chain" id="PRO_5021950103" description="Blue (type 1) copper domain-containing protein" evidence="3">
    <location>
        <begin position="28"/>
        <end position="122"/>
    </location>
</feature>
<evidence type="ECO:0000313" key="6">
    <source>
        <dbReference type="Proteomes" id="UP000316545"/>
    </source>
</evidence>
<reference evidence="5 6" key="1">
    <citation type="submission" date="2019-06" db="EMBL/GenBank/DDBJ databases">
        <title>Genomic Encyclopedia of Type Strains, Phase IV (KMG-V): Genome sequencing to study the core and pangenomes of soil and plant-associated prokaryotes.</title>
        <authorList>
            <person name="Whitman W."/>
        </authorList>
    </citation>
    <scope>NUCLEOTIDE SEQUENCE [LARGE SCALE GENOMIC DNA]</scope>
    <source>
        <strain evidence="5 6">BR 11865</strain>
    </source>
</reference>
<dbReference type="InterPro" id="IPR008972">
    <property type="entry name" value="Cupredoxin"/>
</dbReference>
<feature type="domain" description="Blue (type 1) copper" evidence="4">
    <location>
        <begin position="39"/>
        <end position="110"/>
    </location>
</feature>
<dbReference type="Proteomes" id="UP000316545">
    <property type="component" value="Unassembled WGS sequence"/>
</dbReference>
<dbReference type="SUPFAM" id="SSF49503">
    <property type="entry name" value="Cupredoxins"/>
    <property type="match status" value="1"/>
</dbReference>
<dbReference type="EMBL" id="VITO01000024">
    <property type="protein sequence ID" value="TWB18598.1"/>
    <property type="molecule type" value="Genomic_DNA"/>
</dbReference>
<dbReference type="AlphaFoldDB" id="A0A560FAG2"/>
<keyword evidence="1" id="KW-0479">Metal-binding</keyword>
<dbReference type="RefSeq" id="WP_145619864.1">
    <property type="nucleotide sequence ID" value="NZ_VITO01000024.1"/>
</dbReference>
<accession>A0A560FAG2</accession>
<keyword evidence="2" id="KW-0186">Copper</keyword>
<evidence type="ECO:0000313" key="5">
    <source>
        <dbReference type="EMBL" id="TWB18598.1"/>
    </source>
</evidence>
<dbReference type="PANTHER" id="PTHR36507:SF1">
    <property type="entry name" value="BLL1555 PROTEIN"/>
    <property type="match status" value="1"/>
</dbReference>
<comment type="caution">
    <text evidence="5">The sequence shown here is derived from an EMBL/GenBank/DDBJ whole genome shotgun (WGS) entry which is preliminary data.</text>
</comment>
<dbReference type="PANTHER" id="PTHR36507">
    <property type="entry name" value="BLL1555 PROTEIN"/>
    <property type="match status" value="1"/>
</dbReference>
<dbReference type="InterPro" id="IPR000923">
    <property type="entry name" value="BlueCu_1"/>
</dbReference>
<evidence type="ECO:0000256" key="1">
    <source>
        <dbReference type="ARBA" id="ARBA00022723"/>
    </source>
</evidence>
<protein>
    <recommendedName>
        <fullName evidence="4">Blue (type 1) copper domain-containing protein</fullName>
    </recommendedName>
</protein>
<name>A0A560FAG2_9PROT</name>